<evidence type="ECO:0000256" key="4">
    <source>
        <dbReference type="ARBA" id="ARBA00023054"/>
    </source>
</evidence>
<dbReference type="Pfam" id="PF25797">
    <property type="entry name" value="PDF2_C"/>
    <property type="match status" value="1"/>
</dbReference>
<protein>
    <recommendedName>
        <fullName evidence="17">Homeobox domain-containing protein</fullName>
    </recommendedName>
</protein>
<dbReference type="InterPro" id="IPR057993">
    <property type="entry name" value="HD-Zip_IV_C"/>
</dbReference>
<dbReference type="STRING" id="4155.A0A022QDY2"/>
<dbReference type="Gene3D" id="1.10.10.60">
    <property type="entry name" value="Homeodomain-like"/>
    <property type="match status" value="1"/>
</dbReference>
<evidence type="ECO:0008006" key="17">
    <source>
        <dbReference type="Google" id="ProtNLM"/>
    </source>
</evidence>
<dbReference type="GO" id="GO:0005634">
    <property type="term" value="C:nucleus"/>
    <property type="evidence" value="ECO:0007669"/>
    <property type="project" value="UniProtKB-SubCell"/>
</dbReference>
<dbReference type="eggNOG" id="ENOG502QU3P">
    <property type="taxonomic scope" value="Eukaryota"/>
</dbReference>
<dbReference type="PROSITE" id="PS00027">
    <property type="entry name" value="HOMEOBOX_1"/>
    <property type="match status" value="1"/>
</dbReference>
<evidence type="ECO:0000313" key="16">
    <source>
        <dbReference type="Proteomes" id="UP000030748"/>
    </source>
</evidence>
<dbReference type="InterPro" id="IPR017970">
    <property type="entry name" value="Homeobox_CS"/>
</dbReference>
<feature type="domain" description="START" evidence="14">
    <location>
        <begin position="190"/>
        <end position="422"/>
    </location>
</feature>
<dbReference type="EMBL" id="KI631751">
    <property type="protein sequence ID" value="EYU26146.1"/>
    <property type="molecule type" value="Genomic_DNA"/>
</dbReference>
<evidence type="ECO:0000256" key="2">
    <source>
        <dbReference type="ARBA" id="ARBA00006789"/>
    </source>
</evidence>
<dbReference type="SUPFAM" id="SSF46689">
    <property type="entry name" value="Homeodomain-like"/>
    <property type="match status" value="1"/>
</dbReference>
<keyword evidence="7" id="KW-0804">Transcription</keyword>
<comment type="similarity">
    <text evidence="2">Belongs to the HD-ZIP homeobox family. Class IV subfamily.</text>
</comment>
<feature type="domain" description="Homeobox" evidence="13">
    <location>
        <begin position="33"/>
        <end position="93"/>
    </location>
</feature>
<sequence length="675" mass="75061">MNSNVSEGDDIRRTSDEEINSKSDNDNSIGDQRPRRKHYHRHTSRQIQEMEAFFKECPHPDDRQRKELSRELGLEPMQIKFWFQNKRTQMKAQHEHQENTNLRNENEKLRAENMRYKEVLSNASCSTCCGPTPIRETSFQEQQLVIENARLRQEIDHISAITSKYLGKPVTCMTDNPSSSSARRLVSFGTSKKNGRSIDIAIAAMEELVRVARLGEPLWVPSVDRNFSLLNEEEYLRSFTRVFGPKPNGYKSEASRECAVVSMCATNIVEILMEVERWSNVFCGVVARATNLQVISNGVGGSHNEATLVINAEFHVSSPVVPTRESYFMRHCKHHVDGTWAVVDVSLDHLHSTSLITCRRRPSGCVIQDMPNGCSKVTWVENIEVEEGGGHSIYKPLITAGLAFGAKRWIAILDGYCQRVASATDIPPSSSNSNYLANEEGRKSLLKLAERMIGRFCNGVNASINNTWTTLSGIGNDSVKVITRKNVDDPTMPFGIQLCVATSFWLPIPPKRVFNFLRNLKRRKEWDMLSSGAEFREMAHIVSGDEIGNRVALYQDMSSREGKMILLQESRTDQTASYVVYAPMDPVYVSATIGGGDPNHVPLLPSGFAILPDGPTGGQGRGTAAQVDSGGSLLTVAHQILVDSSPNAKISMGSIAMANQIISCTVDNIKKALIP</sequence>
<evidence type="ECO:0000256" key="12">
    <source>
        <dbReference type="SAM" id="MobiDB-lite"/>
    </source>
</evidence>
<dbReference type="PROSITE" id="PS50848">
    <property type="entry name" value="START"/>
    <property type="match status" value="1"/>
</dbReference>
<accession>A0A022QDY2</accession>
<keyword evidence="8 9" id="KW-0539">Nucleus</keyword>
<evidence type="ECO:0000256" key="10">
    <source>
        <dbReference type="RuleBase" id="RU000682"/>
    </source>
</evidence>
<dbReference type="Pfam" id="PF00046">
    <property type="entry name" value="Homeodomain"/>
    <property type="match status" value="1"/>
</dbReference>
<dbReference type="SUPFAM" id="SSF55961">
    <property type="entry name" value="Bet v1-like"/>
    <property type="match status" value="2"/>
</dbReference>
<dbReference type="GO" id="GO:0008289">
    <property type="term" value="F:lipid binding"/>
    <property type="evidence" value="ECO:0007669"/>
    <property type="project" value="InterPro"/>
</dbReference>
<organism evidence="15 16">
    <name type="scientific">Erythranthe guttata</name>
    <name type="common">Yellow monkey flower</name>
    <name type="synonym">Mimulus guttatus</name>
    <dbReference type="NCBI Taxonomy" id="4155"/>
    <lineage>
        <taxon>Eukaryota</taxon>
        <taxon>Viridiplantae</taxon>
        <taxon>Streptophyta</taxon>
        <taxon>Embryophyta</taxon>
        <taxon>Tracheophyta</taxon>
        <taxon>Spermatophyta</taxon>
        <taxon>Magnoliopsida</taxon>
        <taxon>eudicotyledons</taxon>
        <taxon>Gunneridae</taxon>
        <taxon>Pentapetalae</taxon>
        <taxon>asterids</taxon>
        <taxon>lamiids</taxon>
        <taxon>Lamiales</taxon>
        <taxon>Phrymaceae</taxon>
        <taxon>Erythranthe</taxon>
    </lineage>
</organism>
<feature type="DNA-binding region" description="Homeobox" evidence="9">
    <location>
        <begin position="35"/>
        <end position="94"/>
    </location>
</feature>
<dbReference type="PANTHER" id="PTHR45654:SF77">
    <property type="entry name" value="HOMEOBOX-LEUCINE ZIPPER PROTEIN MERISTEM L1"/>
    <property type="match status" value="1"/>
</dbReference>
<comment type="subcellular location">
    <subcellularLocation>
        <location evidence="1 9 10">Nucleus</location>
    </subcellularLocation>
</comment>
<dbReference type="InterPro" id="IPR042160">
    <property type="entry name" value="HD-Zip_IV"/>
</dbReference>
<evidence type="ECO:0000256" key="1">
    <source>
        <dbReference type="ARBA" id="ARBA00004123"/>
    </source>
</evidence>
<dbReference type="GO" id="GO:0003677">
    <property type="term" value="F:DNA binding"/>
    <property type="evidence" value="ECO:0007669"/>
    <property type="project" value="UniProtKB-UniRule"/>
</dbReference>
<feature type="compositionally biased region" description="Basic residues" evidence="12">
    <location>
        <begin position="34"/>
        <end position="44"/>
    </location>
</feature>
<keyword evidence="16" id="KW-1185">Reference proteome</keyword>
<dbReference type="InterPro" id="IPR009057">
    <property type="entry name" value="Homeodomain-like_sf"/>
</dbReference>
<dbReference type="CDD" id="cd08875">
    <property type="entry name" value="START_ArGLABRA2_like"/>
    <property type="match status" value="1"/>
</dbReference>
<dbReference type="SMART" id="SM00389">
    <property type="entry name" value="HOX"/>
    <property type="match status" value="1"/>
</dbReference>
<dbReference type="Gene3D" id="3.30.530.20">
    <property type="match status" value="1"/>
</dbReference>
<dbReference type="InterPro" id="IPR023393">
    <property type="entry name" value="START-like_dom_sf"/>
</dbReference>
<dbReference type="CDD" id="cd00086">
    <property type="entry name" value="homeodomain"/>
    <property type="match status" value="1"/>
</dbReference>
<evidence type="ECO:0000259" key="14">
    <source>
        <dbReference type="PROSITE" id="PS50848"/>
    </source>
</evidence>
<evidence type="ECO:0000256" key="7">
    <source>
        <dbReference type="ARBA" id="ARBA00023163"/>
    </source>
</evidence>
<evidence type="ECO:0000256" key="3">
    <source>
        <dbReference type="ARBA" id="ARBA00023015"/>
    </source>
</evidence>
<evidence type="ECO:0000256" key="9">
    <source>
        <dbReference type="PROSITE-ProRule" id="PRU00108"/>
    </source>
</evidence>
<dbReference type="Proteomes" id="UP000030748">
    <property type="component" value="Unassembled WGS sequence"/>
</dbReference>
<feature type="region of interest" description="Disordered" evidence="12">
    <location>
        <begin position="1"/>
        <end position="45"/>
    </location>
</feature>
<keyword evidence="3" id="KW-0805">Transcription regulation</keyword>
<feature type="coiled-coil region" evidence="11">
    <location>
        <begin position="92"/>
        <end position="119"/>
    </location>
</feature>
<evidence type="ECO:0000256" key="8">
    <source>
        <dbReference type="ARBA" id="ARBA00023242"/>
    </source>
</evidence>
<evidence type="ECO:0000313" key="15">
    <source>
        <dbReference type="EMBL" id="EYU26146.1"/>
    </source>
</evidence>
<dbReference type="InterPro" id="IPR001356">
    <property type="entry name" value="HD"/>
</dbReference>
<proteinExistence type="inferred from homology"/>
<dbReference type="AlphaFoldDB" id="A0A022QDY2"/>
<dbReference type="SMART" id="SM00234">
    <property type="entry name" value="START"/>
    <property type="match status" value="1"/>
</dbReference>
<dbReference type="InterPro" id="IPR002913">
    <property type="entry name" value="START_lipid-bd_dom"/>
</dbReference>
<dbReference type="PROSITE" id="PS50071">
    <property type="entry name" value="HOMEOBOX_2"/>
    <property type="match status" value="1"/>
</dbReference>
<keyword evidence="6 9" id="KW-0371">Homeobox</keyword>
<dbReference type="FunFam" id="1.10.10.60:FF:000229">
    <property type="entry name" value="Homeobox-leucine zipper protein HDG1"/>
    <property type="match status" value="1"/>
</dbReference>
<evidence type="ECO:0000256" key="11">
    <source>
        <dbReference type="SAM" id="Coils"/>
    </source>
</evidence>
<evidence type="ECO:0000256" key="6">
    <source>
        <dbReference type="ARBA" id="ARBA00023155"/>
    </source>
</evidence>
<gene>
    <name evidence="15" type="ORF">MIMGU_mgv1a021114mg</name>
</gene>
<keyword evidence="5 9" id="KW-0238">DNA-binding</keyword>
<name>A0A022QDY2_ERYGU</name>
<evidence type="ECO:0000256" key="5">
    <source>
        <dbReference type="ARBA" id="ARBA00023125"/>
    </source>
</evidence>
<dbReference type="GO" id="GO:0000981">
    <property type="term" value="F:DNA-binding transcription factor activity, RNA polymerase II-specific"/>
    <property type="evidence" value="ECO:0007669"/>
    <property type="project" value="InterPro"/>
</dbReference>
<reference evidence="15 16" key="1">
    <citation type="journal article" date="2013" name="Proc. Natl. Acad. Sci. U.S.A.">
        <title>Fine-scale variation in meiotic recombination in Mimulus inferred from population shotgun sequencing.</title>
        <authorList>
            <person name="Hellsten U."/>
            <person name="Wright K.M."/>
            <person name="Jenkins J."/>
            <person name="Shu S."/>
            <person name="Yuan Y."/>
            <person name="Wessler S.R."/>
            <person name="Schmutz J."/>
            <person name="Willis J.H."/>
            <person name="Rokhsar D.S."/>
        </authorList>
    </citation>
    <scope>NUCLEOTIDE SEQUENCE [LARGE SCALE GENOMIC DNA]</scope>
    <source>
        <strain evidence="16">cv. DUN x IM62</strain>
    </source>
</reference>
<dbReference type="Pfam" id="PF01852">
    <property type="entry name" value="START"/>
    <property type="match status" value="1"/>
</dbReference>
<dbReference type="PhylomeDB" id="A0A022QDY2"/>
<keyword evidence="4 11" id="KW-0175">Coiled coil</keyword>
<dbReference type="PANTHER" id="PTHR45654">
    <property type="entry name" value="HOMEOBOX-LEUCINE ZIPPER PROTEIN MERISTEM L1"/>
    <property type="match status" value="1"/>
</dbReference>
<evidence type="ECO:0000259" key="13">
    <source>
        <dbReference type="PROSITE" id="PS50071"/>
    </source>
</evidence>
<feature type="compositionally biased region" description="Basic and acidic residues" evidence="12">
    <location>
        <begin position="9"/>
        <end position="25"/>
    </location>
</feature>